<comment type="caution">
    <text evidence="11">The sequence shown here is derived from an EMBL/GenBank/DDBJ whole genome shotgun (WGS) entry which is preliminary data.</text>
</comment>
<evidence type="ECO:0000256" key="2">
    <source>
        <dbReference type="ARBA" id="ARBA00022692"/>
    </source>
</evidence>
<dbReference type="EMBL" id="PVLF01000003">
    <property type="protein sequence ID" value="PRH83257.1"/>
    <property type="molecule type" value="Genomic_DNA"/>
</dbReference>
<feature type="transmembrane region" description="Helical" evidence="9">
    <location>
        <begin position="68"/>
        <end position="87"/>
    </location>
</feature>
<dbReference type="GO" id="GO:0005524">
    <property type="term" value="F:ATP binding"/>
    <property type="evidence" value="ECO:0007669"/>
    <property type="project" value="UniProtKB-KW"/>
</dbReference>
<dbReference type="Gene3D" id="3.40.50.1000">
    <property type="entry name" value="HAD superfamily/HAD-like"/>
    <property type="match status" value="1"/>
</dbReference>
<feature type="transmembrane region" description="Helical" evidence="9">
    <location>
        <begin position="93"/>
        <end position="109"/>
    </location>
</feature>
<proteinExistence type="predicted"/>
<evidence type="ECO:0000256" key="3">
    <source>
        <dbReference type="ARBA" id="ARBA00022741"/>
    </source>
</evidence>
<feature type="transmembrane region" description="Helical" evidence="9">
    <location>
        <begin position="246"/>
        <end position="268"/>
    </location>
</feature>
<dbReference type="InterPro" id="IPR023299">
    <property type="entry name" value="ATPase_P-typ_cyto_dom_N"/>
</dbReference>
<dbReference type="Pfam" id="PF00702">
    <property type="entry name" value="Hydrolase"/>
    <property type="match status" value="1"/>
</dbReference>
<dbReference type="InterPro" id="IPR044492">
    <property type="entry name" value="P_typ_ATPase_HD_dom"/>
</dbReference>
<feature type="transmembrane region" description="Helical" evidence="9">
    <location>
        <begin position="822"/>
        <end position="839"/>
    </location>
</feature>
<dbReference type="AlphaFoldDB" id="A0A2P6MB86"/>
<keyword evidence="7 9" id="KW-0472">Membrane</keyword>
<dbReference type="SFLD" id="SFLDS00003">
    <property type="entry name" value="Haloacid_Dehalogenase"/>
    <property type="match status" value="1"/>
</dbReference>
<dbReference type="InterPro" id="IPR001757">
    <property type="entry name" value="P_typ_ATPase"/>
</dbReference>
<keyword evidence="12" id="KW-1185">Reference proteome</keyword>
<dbReference type="InterPro" id="IPR006068">
    <property type="entry name" value="ATPase_P-typ_cation-transptr_C"/>
</dbReference>
<evidence type="ECO:0000313" key="11">
    <source>
        <dbReference type="EMBL" id="PRH83257.1"/>
    </source>
</evidence>
<feature type="domain" description="Cation-transporting P-type ATPase N-terminal" evidence="10">
    <location>
        <begin position="17"/>
        <end position="89"/>
    </location>
</feature>
<dbReference type="InterPro" id="IPR036412">
    <property type="entry name" value="HAD-like_sf"/>
</dbReference>
<dbReference type="InterPro" id="IPR023298">
    <property type="entry name" value="ATPase_P-typ_TM_dom_sf"/>
</dbReference>
<feature type="transmembrane region" description="Helical" evidence="9">
    <location>
        <begin position="717"/>
        <end position="742"/>
    </location>
</feature>
<dbReference type="PRINTS" id="PR00119">
    <property type="entry name" value="CATATPASE"/>
</dbReference>
<dbReference type="PANTHER" id="PTHR42861">
    <property type="entry name" value="CALCIUM-TRANSPORTING ATPASE"/>
    <property type="match status" value="1"/>
</dbReference>
<evidence type="ECO:0000256" key="4">
    <source>
        <dbReference type="ARBA" id="ARBA00022840"/>
    </source>
</evidence>
<keyword evidence="4" id="KW-0067">ATP-binding</keyword>
<dbReference type="GO" id="GO:0016887">
    <property type="term" value="F:ATP hydrolysis activity"/>
    <property type="evidence" value="ECO:0007669"/>
    <property type="project" value="InterPro"/>
</dbReference>
<evidence type="ECO:0000256" key="8">
    <source>
        <dbReference type="SAM" id="MobiDB-lite"/>
    </source>
</evidence>
<protein>
    <submittedName>
        <fullName evidence="11">ATPase</fullName>
    </submittedName>
</protein>
<evidence type="ECO:0000256" key="7">
    <source>
        <dbReference type="ARBA" id="ARBA00023136"/>
    </source>
</evidence>
<keyword evidence="2 9" id="KW-0812">Transmembrane</keyword>
<accession>A0A2P6MB86</accession>
<dbReference type="InterPro" id="IPR018303">
    <property type="entry name" value="ATPase_P-typ_P_site"/>
</dbReference>
<dbReference type="SFLD" id="SFLDG00002">
    <property type="entry name" value="C1.7:_P-type_atpase_like"/>
    <property type="match status" value="1"/>
</dbReference>
<keyword evidence="6 9" id="KW-1133">Transmembrane helix</keyword>
<sequence>MPPPRSRRPPGSSRATPWKPWTPNSPVPRSSELRGLSEAEAARRLAESGPNELPAPPRRGLGRIAAQVMTEPMFLLLALAAGAYLVLGEPAEGALLASFAFITIGLVVVQERRSERALEALRALGAPLAVVLREGQARRIPAAGVVPGDLLVLEEGARVPADGRLLSARSLAVDESLLTGESVPVDKQAGAGDEAGEAFAGTLVVGGTGLAEVTRTGIATRSGQIGQALAGIDIESTRLQRNTARLVRLFGVLALCVSLLLLLVHGAIRGEWVQGLLSAIAVAMAMLPEEFPLALAVFLALGAWRMARVGVLVRRAAVVETLGAATVLCVDKTGTLTENRMRVAWLDDGRMPARFDAATTLLPALQPVLEAAILASRAHSMDPMDRALQSLAPGALAQAEAGHLPLSPELPAMSVAHALPGGGLRVATKGAPEVVAALCGLSGEALDAVHARAADAAANGLRVLGVAEARIDGALPGDQRALPLRWLGLVGFEDPLRESVPAAVAEARSAGIRVVMMTGDFAPTARAIAAQAGLEAPGEVMLGQDLTELDDAALAATAGRTSVFARMRPEQKLRLVETLKARGEVVAMTGDGVNDAPALKSAHIGIAMGQRGTDVAREAAPLVLVQEDFGLIVAAVRQGRRIFDNLRKVMLYIVAIHVPIAGLAIVPLLLGLPPLLLPAHVVLIEMVIDPMCSIAFESQPAEPDLMQQPPRPLDEGLVGPGQLLLGVLVGGVLLAACLWLYLRGLDSGMAVAEARSLSLLAITGGNLALVASLSHRRGAWTQGTGRAYVLISLGAAAVLAACLGLPALRDLFDFALPSPRDGALAVALSAAAGLVLELAKPLPRVQRLLGRQDRSPA</sequence>
<evidence type="ECO:0000256" key="1">
    <source>
        <dbReference type="ARBA" id="ARBA00004141"/>
    </source>
</evidence>
<dbReference type="InterPro" id="IPR004014">
    <property type="entry name" value="ATPase_P-typ_cation-transptr_N"/>
</dbReference>
<dbReference type="Proteomes" id="UP000241736">
    <property type="component" value="Unassembled WGS sequence"/>
</dbReference>
<feature type="transmembrane region" description="Helical" evidence="9">
    <location>
        <begin position="280"/>
        <end position="304"/>
    </location>
</feature>
<dbReference type="SFLD" id="SFLDF00027">
    <property type="entry name" value="p-type_atpase"/>
    <property type="match status" value="1"/>
</dbReference>
<dbReference type="SUPFAM" id="SSF81653">
    <property type="entry name" value="Calcium ATPase, transduction domain A"/>
    <property type="match status" value="1"/>
</dbReference>
<dbReference type="GO" id="GO:0015662">
    <property type="term" value="F:P-type ion transporter activity"/>
    <property type="evidence" value="ECO:0007669"/>
    <property type="project" value="UniProtKB-ARBA"/>
</dbReference>
<evidence type="ECO:0000313" key="12">
    <source>
        <dbReference type="Proteomes" id="UP000241736"/>
    </source>
</evidence>
<keyword evidence="3" id="KW-0547">Nucleotide-binding</keyword>
<reference evidence="11 12" key="1">
    <citation type="submission" date="2018-03" db="EMBL/GenBank/DDBJ databases">
        <title>Arenimonas caeni sp. nov., isolated from activated sludge.</title>
        <authorList>
            <person name="Liu H."/>
        </authorList>
    </citation>
    <scope>NUCLEOTIDE SEQUENCE [LARGE SCALE GENOMIC DNA]</scope>
    <source>
        <strain evidence="12">z29</strain>
    </source>
</reference>
<dbReference type="PRINTS" id="PR00120">
    <property type="entry name" value="HATPASE"/>
</dbReference>
<evidence type="ECO:0000256" key="5">
    <source>
        <dbReference type="ARBA" id="ARBA00022967"/>
    </source>
</evidence>
<evidence type="ECO:0000256" key="6">
    <source>
        <dbReference type="ARBA" id="ARBA00022989"/>
    </source>
</evidence>
<dbReference type="SUPFAM" id="SSF56784">
    <property type="entry name" value="HAD-like"/>
    <property type="match status" value="1"/>
</dbReference>
<evidence type="ECO:0000256" key="9">
    <source>
        <dbReference type="SAM" id="Phobius"/>
    </source>
</evidence>
<keyword evidence="5" id="KW-1278">Translocase</keyword>
<dbReference type="Pfam" id="PF00690">
    <property type="entry name" value="Cation_ATPase_N"/>
    <property type="match status" value="1"/>
</dbReference>
<dbReference type="NCBIfam" id="TIGR01494">
    <property type="entry name" value="ATPase_P-type"/>
    <property type="match status" value="2"/>
</dbReference>
<feature type="transmembrane region" description="Helical" evidence="9">
    <location>
        <begin position="787"/>
        <end position="807"/>
    </location>
</feature>
<dbReference type="InterPro" id="IPR059000">
    <property type="entry name" value="ATPase_P-type_domA"/>
</dbReference>
<dbReference type="GO" id="GO:0016020">
    <property type="term" value="C:membrane"/>
    <property type="evidence" value="ECO:0007669"/>
    <property type="project" value="UniProtKB-SubCell"/>
</dbReference>
<dbReference type="Gene3D" id="1.20.1110.10">
    <property type="entry name" value="Calcium-transporting ATPase, transmembrane domain"/>
    <property type="match status" value="1"/>
</dbReference>
<dbReference type="Pfam" id="PF00689">
    <property type="entry name" value="Cation_ATPase_C"/>
    <property type="match status" value="1"/>
</dbReference>
<dbReference type="PROSITE" id="PS00154">
    <property type="entry name" value="ATPASE_E1_E2"/>
    <property type="match status" value="1"/>
</dbReference>
<dbReference type="Gene3D" id="2.70.150.10">
    <property type="entry name" value="Calcium-transporting ATPase, cytoplasmic transduction domain A"/>
    <property type="match status" value="1"/>
</dbReference>
<gene>
    <name evidence="11" type="ORF">C6N40_03625</name>
</gene>
<name>A0A2P6MB86_9GAMM</name>
<feature type="compositionally biased region" description="Basic and acidic residues" evidence="8">
    <location>
        <begin position="31"/>
        <end position="46"/>
    </location>
</feature>
<dbReference type="SMART" id="SM00831">
    <property type="entry name" value="Cation_ATPase_N"/>
    <property type="match status" value="1"/>
</dbReference>
<comment type="subcellular location">
    <subcellularLocation>
        <location evidence="1">Membrane</location>
        <topology evidence="1">Multi-pass membrane protein</topology>
    </subcellularLocation>
</comment>
<evidence type="ECO:0000259" key="10">
    <source>
        <dbReference type="SMART" id="SM00831"/>
    </source>
</evidence>
<dbReference type="SUPFAM" id="SSF81665">
    <property type="entry name" value="Calcium ATPase, transmembrane domain M"/>
    <property type="match status" value="1"/>
</dbReference>
<feature type="transmembrane region" description="Helical" evidence="9">
    <location>
        <begin position="649"/>
        <end position="670"/>
    </location>
</feature>
<dbReference type="InterPro" id="IPR023214">
    <property type="entry name" value="HAD_sf"/>
</dbReference>
<dbReference type="Gene3D" id="3.40.1110.10">
    <property type="entry name" value="Calcium-transporting ATPase, cytoplasmic domain N"/>
    <property type="match status" value="1"/>
</dbReference>
<feature type="region of interest" description="Disordered" evidence="8">
    <location>
        <begin position="1"/>
        <end position="58"/>
    </location>
</feature>
<organism evidence="11 12">
    <name type="scientific">Arenimonas caeni</name>
    <dbReference type="NCBI Taxonomy" id="2058085"/>
    <lineage>
        <taxon>Bacteria</taxon>
        <taxon>Pseudomonadati</taxon>
        <taxon>Pseudomonadota</taxon>
        <taxon>Gammaproteobacteria</taxon>
        <taxon>Lysobacterales</taxon>
        <taxon>Lysobacteraceae</taxon>
        <taxon>Arenimonas</taxon>
    </lineage>
</organism>
<dbReference type="OrthoDB" id="9814270at2"/>
<dbReference type="Pfam" id="PF00122">
    <property type="entry name" value="E1-E2_ATPase"/>
    <property type="match status" value="1"/>
</dbReference>
<dbReference type="InterPro" id="IPR008250">
    <property type="entry name" value="ATPase_P-typ_transduc_dom_A_sf"/>
</dbReference>